<dbReference type="Proteomes" id="UP001440612">
    <property type="component" value="Chromosome"/>
</dbReference>
<dbReference type="PANTHER" id="PTHR32097:SF17">
    <property type="entry name" value="CAMP-BINDING PROTEIN 1-RELATED"/>
    <property type="match status" value="1"/>
</dbReference>
<proteinExistence type="predicted"/>
<dbReference type="PANTHER" id="PTHR32097">
    <property type="entry name" value="CAMP-BINDING PROTEIN 1-RELATED"/>
    <property type="match status" value="1"/>
</dbReference>
<protein>
    <submittedName>
        <fullName evidence="3">TerD family protein</fullName>
    </submittedName>
</protein>
<dbReference type="InterPro" id="IPR051324">
    <property type="entry name" value="Stress/Tellurium_Resist"/>
</dbReference>
<sequence>MTLSLSKGQTISLGADTVGLRKLHIGVGWDPVMPNGFLGKLTSPKDIDLDASLITFDAGKKPIGIVYFGQLKSADGAIVHSGDNLTGDDIGDDEVIKVDLTQLDPKIESLVLFVNSYQGQSFDEVDNAFCRVLDDDTETELCRFTLSDQGAHTGVVMAVITRNDGDWQLKAIGVPGNGRTADQLVPDAQQHI</sequence>
<organism evidence="3 4">
    <name type="scientific">Yoonia phaeophyticola</name>
    <dbReference type="NCBI Taxonomy" id="3137369"/>
    <lineage>
        <taxon>Bacteria</taxon>
        <taxon>Pseudomonadati</taxon>
        <taxon>Pseudomonadota</taxon>
        <taxon>Alphaproteobacteria</taxon>
        <taxon>Rhodobacterales</taxon>
        <taxon>Paracoccaceae</taxon>
        <taxon>Yoonia</taxon>
    </lineage>
</organism>
<evidence type="ECO:0000259" key="2">
    <source>
        <dbReference type="Pfam" id="PF02342"/>
    </source>
</evidence>
<dbReference type="RefSeq" id="WP_341366055.1">
    <property type="nucleotide sequence ID" value="NZ_CP150951.2"/>
</dbReference>
<dbReference type="InterPro" id="IPR003325">
    <property type="entry name" value="TerD"/>
</dbReference>
<evidence type="ECO:0000256" key="1">
    <source>
        <dbReference type="ARBA" id="ARBA00022686"/>
    </source>
</evidence>
<dbReference type="Pfam" id="PF02342">
    <property type="entry name" value="TerD"/>
    <property type="match status" value="1"/>
</dbReference>
<gene>
    <name evidence="3" type="ORF">AABB29_13700</name>
</gene>
<keyword evidence="4" id="KW-1185">Reference proteome</keyword>
<keyword evidence="1" id="KW-0778">Tellurium resistance</keyword>
<name>A0ABZ2V1B1_9RHOB</name>
<accession>A0ABZ2V1B1</accession>
<feature type="domain" description="TerD" evidence="2">
    <location>
        <begin position="1"/>
        <end position="175"/>
    </location>
</feature>
<dbReference type="EMBL" id="CP150951">
    <property type="protein sequence ID" value="WZC47935.1"/>
    <property type="molecule type" value="Genomic_DNA"/>
</dbReference>
<reference evidence="4" key="1">
    <citation type="submission" date="2024-04" db="EMBL/GenBank/DDBJ databases">
        <title>Phylogenomic analyses of a clade within the roseobacter group suggest taxonomic reassignments of species of the genera Aestuariivita, Citreicella, Loktanella, Nautella, Pelagibaca, Ruegeria, Thalassobius, Thiobacimonas and Tropicibacter, and the proposal o.</title>
        <authorList>
            <person name="Jeon C.O."/>
        </authorList>
    </citation>
    <scope>NUCLEOTIDE SEQUENCE [LARGE SCALE GENOMIC DNA]</scope>
    <source>
        <strain evidence="4">BS5-3</strain>
    </source>
</reference>
<dbReference type="CDD" id="cd06974">
    <property type="entry name" value="TerD_like"/>
    <property type="match status" value="1"/>
</dbReference>
<evidence type="ECO:0000313" key="4">
    <source>
        <dbReference type="Proteomes" id="UP001440612"/>
    </source>
</evidence>
<evidence type="ECO:0000313" key="3">
    <source>
        <dbReference type="EMBL" id="WZC47935.1"/>
    </source>
</evidence>
<dbReference type="Gene3D" id="2.60.60.30">
    <property type="entry name" value="sav2460 like domains"/>
    <property type="match status" value="1"/>
</dbReference>